<name>A0A4Y2HFF3_ARAVE</name>
<comment type="caution">
    <text evidence="3">The sequence shown here is derived from an EMBL/GenBank/DDBJ whole genome shotgun (WGS) entry which is preliminary data.</text>
</comment>
<feature type="chain" id="PRO_5021283086" description="Neurotransmitter-gated ion-channel transmembrane domain-containing protein" evidence="2">
    <location>
        <begin position="24"/>
        <end position="101"/>
    </location>
</feature>
<dbReference type="Gene3D" id="1.20.58.390">
    <property type="entry name" value="Neurotransmitter-gated ion-channel transmembrane domain"/>
    <property type="match status" value="1"/>
</dbReference>
<protein>
    <recommendedName>
        <fullName evidence="5">Neurotransmitter-gated ion-channel transmembrane domain-containing protein</fullName>
    </recommendedName>
</protein>
<gene>
    <name evidence="3" type="ORF">AVEN_220240_1</name>
</gene>
<accession>A0A4Y2HFF3</accession>
<evidence type="ECO:0000256" key="1">
    <source>
        <dbReference type="SAM" id="Phobius"/>
    </source>
</evidence>
<evidence type="ECO:0000256" key="2">
    <source>
        <dbReference type="SAM" id="SignalP"/>
    </source>
</evidence>
<keyword evidence="4" id="KW-1185">Reference proteome</keyword>
<evidence type="ECO:0008006" key="5">
    <source>
        <dbReference type="Google" id="ProtNLM"/>
    </source>
</evidence>
<dbReference type="GO" id="GO:0016020">
    <property type="term" value="C:membrane"/>
    <property type="evidence" value="ECO:0007669"/>
    <property type="project" value="InterPro"/>
</dbReference>
<keyword evidence="1" id="KW-0812">Transmembrane</keyword>
<reference evidence="3 4" key="1">
    <citation type="journal article" date="2019" name="Sci. Rep.">
        <title>Orb-weaving spider Araneus ventricosus genome elucidates the spidroin gene catalogue.</title>
        <authorList>
            <person name="Kono N."/>
            <person name="Nakamura H."/>
            <person name="Ohtoshi R."/>
            <person name="Moran D.A.P."/>
            <person name="Shinohara A."/>
            <person name="Yoshida Y."/>
            <person name="Fujiwara M."/>
            <person name="Mori M."/>
            <person name="Tomita M."/>
            <person name="Arakawa K."/>
        </authorList>
    </citation>
    <scope>NUCLEOTIDE SEQUENCE [LARGE SCALE GENOMIC DNA]</scope>
</reference>
<evidence type="ECO:0000313" key="4">
    <source>
        <dbReference type="Proteomes" id="UP000499080"/>
    </source>
</evidence>
<dbReference type="SUPFAM" id="SSF90112">
    <property type="entry name" value="Neurotransmitter-gated ion-channel transmembrane pore"/>
    <property type="match status" value="1"/>
</dbReference>
<keyword evidence="2" id="KW-0732">Signal</keyword>
<sequence>MSTCTLFVFSSLMEYAIVNIVMGQAEDRERMANSLLNDVQLIRLEGETRVTNGTKMSRSPSLHRLSEALERQALKIDKFSRVVFPVLFVVLNIAYWSYYLR</sequence>
<dbReference type="Proteomes" id="UP000499080">
    <property type="component" value="Unassembled WGS sequence"/>
</dbReference>
<dbReference type="OrthoDB" id="6428672at2759"/>
<organism evidence="3 4">
    <name type="scientific">Araneus ventricosus</name>
    <name type="common">Orbweaver spider</name>
    <name type="synonym">Epeira ventricosa</name>
    <dbReference type="NCBI Taxonomy" id="182803"/>
    <lineage>
        <taxon>Eukaryota</taxon>
        <taxon>Metazoa</taxon>
        <taxon>Ecdysozoa</taxon>
        <taxon>Arthropoda</taxon>
        <taxon>Chelicerata</taxon>
        <taxon>Arachnida</taxon>
        <taxon>Araneae</taxon>
        <taxon>Araneomorphae</taxon>
        <taxon>Entelegynae</taxon>
        <taxon>Araneoidea</taxon>
        <taxon>Araneidae</taxon>
        <taxon>Araneus</taxon>
    </lineage>
</organism>
<feature type="signal peptide" evidence="2">
    <location>
        <begin position="1"/>
        <end position="23"/>
    </location>
</feature>
<keyword evidence="1" id="KW-1133">Transmembrane helix</keyword>
<keyword evidence="1" id="KW-0472">Membrane</keyword>
<evidence type="ECO:0000313" key="3">
    <source>
        <dbReference type="EMBL" id="GBM64017.1"/>
    </source>
</evidence>
<proteinExistence type="predicted"/>
<dbReference type="GO" id="GO:0006811">
    <property type="term" value="P:monoatomic ion transport"/>
    <property type="evidence" value="ECO:0007669"/>
    <property type="project" value="InterPro"/>
</dbReference>
<feature type="transmembrane region" description="Helical" evidence="1">
    <location>
        <begin position="79"/>
        <end position="98"/>
    </location>
</feature>
<dbReference type="AlphaFoldDB" id="A0A4Y2HFF3"/>
<dbReference type="InterPro" id="IPR036719">
    <property type="entry name" value="Neuro-gated_channel_TM_sf"/>
</dbReference>
<dbReference type="EMBL" id="BGPR01001902">
    <property type="protein sequence ID" value="GBM64017.1"/>
    <property type="molecule type" value="Genomic_DNA"/>
</dbReference>
<dbReference type="InterPro" id="IPR038050">
    <property type="entry name" value="Neuro_actylchol_rec"/>
</dbReference>